<feature type="non-terminal residue" evidence="6">
    <location>
        <position position="1226"/>
    </location>
</feature>
<evidence type="ECO:0000259" key="3">
    <source>
        <dbReference type="Pfam" id="PF00501"/>
    </source>
</evidence>
<evidence type="ECO:0000313" key="6">
    <source>
        <dbReference type="EMBL" id="MDT0616459.1"/>
    </source>
</evidence>
<dbReference type="InterPro" id="IPR010060">
    <property type="entry name" value="NRPS_synth"/>
</dbReference>
<dbReference type="PANTHER" id="PTHR45527:SF1">
    <property type="entry name" value="FATTY ACID SYNTHASE"/>
    <property type="match status" value="1"/>
</dbReference>
<dbReference type="EMBL" id="JAVRFH010000150">
    <property type="protein sequence ID" value="MDT0616459.1"/>
    <property type="molecule type" value="Genomic_DNA"/>
</dbReference>
<sequence length="1226" mass="133985">TSARRWASALRTEAFTPEREAELAYWRDVVAEPDPPLGTRTFDPTVDLMSTVDTVRVHLPHEVTEAVLTTLPAAYRGTGTDVLLAAFAVAVNRWRCEDRSALVRLEGHGREENAVPGADLSRTVGWFTSMYPVRVDVRGVDLADVLAGGPAAGEAIKLVKEQLRAIPDKGLGYGLLRHLNPRTAAEFAGHPVPQLGFNYIGRISGADVPEHLRADGWGPAPWSAELIPAPDPDLPALSALEVNAVATDTAEGTRLQADFMFPTGVLSRERAAELAGLWVEVLHGMAAHAAHPQAGGLTPSDVPLVSVRQNEIETWEERYGRLVDVWPQAPGQSGIQFQAAFAEDAFDIYHMQFVLHLSGPVDPARMRSAGQALLDRYPNLRCAFLTGAEGDPVQVVPEHVVLPWRHLDLTNLGEAEQDAALDRTLAEDRADQLDPTRPPLIRLALLTCGPQRAKLVFTAHHTLFDGWSSTFVIRDLIRLYADVRELPPARNYGEYLAWLSTQDLAASAARWKAELDGFEQPTLVAAGMPSKGKASAHGRVEVPLSVDRGKELARRAAELGVTLNTLLQGVWAFLLAKLTGQRDVVFGAAVNGRPTDLPGSYEMVGLFVNTLPIRVSCPPERSAADVITELQDRQTALLDHHYYGLADIQRDIGLPALFDTIIAFENYPVDREGIIEANTSAGFTIDSLRPFAGSHYPLNLNATDPYLRLSLDYQNDLFDREAAEVVATRLVRVLEQVLADPTTPVGAIEVLSDQEREWLLRRVNDTKHPEAGETLPDAFEVRAEHDPGHIALIGPQERLTYEEFNRRANRLAHWLIERGAGPEQLVAVHIPRSVDLLVAIYAVVKAGAAYLPVGTDLPEERLRTVLDSAQPLLVLGEELPDVSGYPAVNPERVLSPDNAAYVIYTSGSTGRPKGVQVSHRSIMNRLRWARHEYGLASSERVLQKTPASFDVSVWELFWPLCEGATLVIAEPDGHKDPAYLGRLIRDQSITTCHFVPSMLQVFLSGTAAAEGVGGLRRVFCSGEALPRETVDAFTRTFPGVKLHNLYGPTEAAVDVTYHACTPEESGPVPIGLPIWNTRVYVLDTALRPVPPGVAGELYLAGAGLARCYVGQAALTANRFVACPYGEPGTRMYRTGDVVRWNQDGELDYLGRADFQVKIRGFRIELGEVESTLTAHPDVDQAVVVAREERAGDQRLVGYVVPADGADPAGLDVGSVSALLRERLPEY</sequence>
<dbReference type="Gene3D" id="3.30.300.30">
    <property type="match status" value="1"/>
</dbReference>
<protein>
    <submittedName>
        <fullName evidence="6">Amino acid adenylation domain-containing protein</fullName>
    </submittedName>
</protein>
<dbReference type="InterPro" id="IPR010071">
    <property type="entry name" value="AA_adenyl_dom"/>
</dbReference>
<feature type="domain" description="Condensation" evidence="4">
    <location>
        <begin position="6"/>
        <end position="202"/>
    </location>
</feature>
<accession>A0ABU3B1Y3</accession>
<keyword evidence="7" id="KW-1185">Reference proteome</keyword>
<dbReference type="PANTHER" id="PTHR45527">
    <property type="entry name" value="NONRIBOSOMAL PEPTIDE SYNTHETASE"/>
    <property type="match status" value="1"/>
</dbReference>
<feature type="non-terminal residue" evidence="6">
    <location>
        <position position="1"/>
    </location>
</feature>
<dbReference type="NCBIfam" id="TIGR01720">
    <property type="entry name" value="NRPS-para261"/>
    <property type="match status" value="1"/>
</dbReference>
<dbReference type="Pfam" id="PF00501">
    <property type="entry name" value="AMP-binding"/>
    <property type="match status" value="1"/>
</dbReference>
<dbReference type="Gene3D" id="3.30.559.10">
    <property type="entry name" value="Chloramphenicol acetyltransferase-like domain"/>
    <property type="match status" value="1"/>
</dbReference>
<dbReference type="CDD" id="cd17646">
    <property type="entry name" value="A_NRPS_AB3403-like"/>
    <property type="match status" value="1"/>
</dbReference>
<dbReference type="InterPro" id="IPR042099">
    <property type="entry name" value="ANL_N_sf"/>
</dbReference>
<dbReference type="Pfam" id="PF00668">
    <property type="entry name" value="Condensation"/>
    <property type="match status" value="2"/>
</dbReference>
<dbReference type="Pfam" id="PF13193">
    <property type="entry name" value="AMP-binding_C"/>
    <property type="match status" value="1"/>
</dbReference>
<feature type="domain" description="AMP-binding enzyme C-terminal" evidence="5">
    <location>
        <begin position="1167"/>
        <end position="1226"/>
    </location>
</feature>
<dbReference type="InterPro" id="IPR020845">
    <property type="entry name" value="AMP-binding_CS"/>
</dbReference>
<organism evidence="6 7">
    <name type="scientific">Streptomyces lancefieldiae</name>
    <dbReference type="NCBI Taxonomy" id="3075520"/>
    <lineage>
        <taxon>Bacteria</taxon>
        <taxon>Bacillati</taxon>
        <taxon>Actinomycetota</taxon>
        <taxon>Actinomycetes</taxon>
        <taxon>Kitasatosporales</taxon>
        <taxon>Streptomycetaceae</taxon>
        <taxon>Streptomyces</taxon>
    </lineage>
</organism>
<feature type="domain" description="AMP-dependent synthetase/ligase" evidence="3">
    <location>
        <begin position="779"/>
        <end position="1108"/>
    </location>
</feature>
<keyword evidence="2" id="KW-0045">Antibiotic biosynthesis</keyword>
<dbReference type="SUPFAM" id="SSF52777">
    <property type="entry name" value="CoA-dependent acyltransferases"/>
    <property type="match status" value="3"/>
</dbReference>
<dbReference type="Gene3D" id="3.30.559.30">
    <property type="entry name" value="Nonribosomal peptide synthetase, condensation domain"/>
    <property type="match status" value="2"/>
</dbReference>
<reference evidence="6" key="1">
    <citation type="submission" date="2024-05" db="EMBL/GenBank/DDBJ databases">
        <title>30 novel species of actinomycetes from the DSMZ collection.</title>
        <authorList>
            <person name="Nouioui I."/>
        </authorList>
    </citation>
    <scope>NUCLEOTIDE SEQUENCE</scope>
    <source>
        <strain evidence="6">DSM 40712</strain>
    </source>
</reference>
<evidence type="ECO:0000259" key="4">
    <source>
        <dbReference type="Pfam" id="PF00668"/>
    </source>
</evidence>
<dbReference type="InterPro" id="IPR025110">
    <property type="entry name" value="AMP-bd_C"/>
</dbReference>
<dbReference type="RefSeq" id="WP_311585918.1">
    <property type="nucleotide sequence ID" value="NZ_JAVRFH010000150.1"/>
</dbReference>
<name>A0ABU3B1Y3_9ACTN</name>
<feature type="domain" description="Condensation" evidence="4">
    <location>
        <begin position="330"/>
        <end position="759"/>
    </location>
</feature>
<dbReference type="InterPro" id="IPR001242">
    <property type="entry name" value="Condensation_dom"/>
</dbReference>
<comment type="caution">
    <text evidence="6">The sequence shown here is derived from an EMBL/GenBank/DDBJ whole genome shotgun (WGS) entry which is preliminary data.</text>
</comment>
<dbReference type="Gene3D" id="3.40.50.12780">
    <property type="entry name" value="N-terminal domain of ligase-like"/>
    <property type="match status" value="1"/>
</dbReference>
<keyword evidence="1" id="KW-0677">Repeat</keyword>
<proteinExistence type="predicted"/>
<dbReference type="InterPro" id="IPR023213">
    <property type="entry name" value="CAT-like_dom_sf"/>
</dbReference>
<evidence type="ECO:0000259" key="5">
    <source>
        <dbReference type="Pfam" id="PF13193"/>
    </source>
</evidence>
<evidence type="ECO:0000313" key="7">
    <source>
        <dbReference type="Proteomes" id="UP001180724"/>
    </source>
</evidence>
<dbReference type="InterPro" id="IPR000873">
    <property type="entry name" value="AMP-dep_synth/lig_dom"/>
</dbReference>
<evidence type="ECO:0000256" key="2">
    <source>
        <dbReference type="ARBA" id="ARBA00023194"/>
    </source>
</evidence>
<dbReference type="Proteomes" id="UP001180724">
    <property type="component" value="Unassembled WGS sequence"/>
</dbReference>
<dbReference type="InterPro" id="IPR045851">
    <property type="entry name" value="AMP-bd_C_sf"/>
</dbReference>
<dbReference type="CDD" id="cd19543">
    <property type="entry name" value="DCL_NRPS"/>
    <property type="match status" value="1"/>
</dbReference>
<dbReference type="PROSITE" id="PS00455">
    <property type="entry name" value="AMP_BINDING"/>
    <property type="match status" value="1"/>
</dbReference>
<evidence type="ECO:0000256" key="1">
    <source>
        <dbReference type="ARBA" id="ARBA00022737"/>
    </source>
</evidence>
<dbReference type="NCBIfam" id="TIGR01733">
    <property type="entry name" value="AA-adenyl-dom"/>
    <property type="match status" value="1"/>
</dbReference>
<gene>
    <name evidence="6" type="ORF">RM812_40945</name>
</gene>
<dbReference type="SUPFAM" id="SSF56801">
    <property type="entry name" value="Acetyl-CoA synthetase-like"/>
    <property type="match status" value="1"/>
</dbReference>